<dbReference type="InterPro" id="IPR056150">
    <property type="entry name" value="WD40_CDC20-Fz"/>
</dbReference>
<feature type="repeat" description="WD" evidence="5">
    <location>
        <begin position="341"/>
        <end position="373"/>
    </location>
</feature>
<keyword evidence="3" id="KW-0677">Repeat</keyword>
<feature type="region of interest" description="Disordered" evidence="6">
    <location>
        <begin position="1"/>
        <end position="79"/>
    </location>
</feature>
<dbReference type="InterPro" id="IPR033010">
    <property type="entry name" value="Cdc20/Fizzy"/>
</dbReference>
<feature type="compositionally biased region" description="Acidic residues" evidence="6">
    <location>
        <begin position="26"/>
        <end position="37"/>
    </location>
</feature>
<dbReference type="Gene3D" id="2.130.10.10">
    <property type="entry name" value="YVTN repeat-like/Quinoprotein amine dehydrogenase"/>
    <property type="match status" value="1"/>
</dbReference>
<evidence type="ECO:0000256" key="4">
    <source>
        <dbReference type="ARBA" id="ARBA00023306"/>
    </source>
</evidence>
<comment type="similarity">
    <text evidence="1">Belongs to the WD repeat CDC20/Fizzy family.</text>
</comment>
<dbReference type="FunCoup" id="A0A1C7NF61">
    <property type="interactions" value="273"/>
</dbReference>
<dbReference type="InterPro" id="IPR036322">
    <property type="entry name" value="WD40_repeat_dom_sf"/>
</dbReference>
<accession>A0A1C7NF61</accession>
<evidence type="ECO:0000256" key="6">
    <source>
        <dbReference type="SAM" id="MobiDB-lite"/>
    </source>
</evidence>
<dbReference type="Pfam" id="PF24807">
    <property type="entry name" value="WD40_CDC20-Fz"/>
    <property type="match status" value="1"/>
</dbReference>
<feature type="region of interest" description="Disordered" evidence="6">
    <location>
        <begin position="152"/>
        <end position="181"/>
    </location>
</feature>
<dbReference type="EMBL" id="LUGH01000200">
    <property type="protein sequence ID" value="OBZ87743.1"/>
    <property type="molecule type" value="Genomic_DNA"/>
</dbReference>
<dbReference type="GO" id="GO:1905786">
    <property type="term" value="P:positive regulation of anaphase-promoting complex-dependent catabolic process"/>
    <property type="evidence" value="ECO:0007669"/>
    <property type="project" value="TreeGrafter"/>
</dbReference>
<sequence length="530" mass="59332">MSNNYKRKLRSYKPNKETQVEVKKEEDEETAKEEVEEESRQLPQTPSPVDDIQPFFPPSPFGRKRQQPAGDRFIPSRERDIVRDFQVHSDPNKRYSTDLSTEPVLSESSRRFHAFFRAEILNDPAAADEYISPERNTQRILYYQPNSSSSSVYPAVGHSDTSEATAESLGVEPSDSPTPHAPRFHTSVISEAGRRILSSTSHLERPINQTPIKTLDAPNLQDDFYLNLIDWGTNDFVAVGLNHAVYLWDAGTSRVTKLHEFVDTVTSVNWSQASSLLAIGTSSGHSFLYDTVTTRCIRAWHNHVSRIGTIAWRSNILSTGGRDRKIYHHDVRSPNAFFRKLSGHRHEVCGLKWNPEGTMLASGGNDNKLLVWDSHQDKVSHCFSEHQAAVKAISWSPHKRGILASGGGTADMTIKLWNTISGQLNASYHVGSQVCNLLWSKKTDEIVSTHGYSQDGAASSNSVILWKADKMKKLASLSGHNSRVLYMALSHDGSTVVTGAGDETIKFWDLFSLVKKTKPIETDERKGCLR</sequence>
<feature type="domain" description="CDC20/Fizzy WD40" evidence="7">
    <location>
        <begin position="215"/>
        <end position="508"/>
    </location>
</feature>
<dbReference type="GO" id="GO:0005680">
    <property type="term" value="C:anaphase-promoting complex"/>
    <property type="evidence" value="ECO:0007669"/>
    <property type="project" value="TreeGrafter"/>
</dbReference>
<evidence type="ECO:0000313" key="9">
    <source>
        <dbReference type="Proteomes" id="UP000093000"/>
    </source>
</evidence>
<dbReference type="PANTHER" id="PTHR19918">
    <property type="entry name" value="CELL DIVISION CYCLE 20 CDC20 FIZZY -RELATED"/>
    <property type="match status" value="1"/>
</dbReference>
<comment type="caution">
    <text evidence="8">The sequence shown here is derived from an EMBL/GenBank/DDBJ whole genome shotgun (WGS) entry which is preliminary data.</text>
</comment>
<dbReference type="InterPro" id="IPR001680">
    <property type="entry name" value="WD40_rpt"/>
</dbReference>
<dbReference type="OrthoDB" id="10263272at2759"/>
<dbReference type="Proteomes" id="UP000093000">
    <property type="component" value="Unassembled WGS sequence"/>
</dbReference>
<proteinExistence type="inferred from homology"/>
<feature type="repeat" description="WD" evidence="5">
    <location>
        <begin position="477"/>
        <end position="510"/>
    </location>
</feature>
<protein>
    <submittedName>
        <fullName evidence="8">Fizzy-related protein</fullName>
    </submittedName>
</protein>
<gene>
    <name evidence="8" type="primary">Fzr1</name>
    <name evidence="8" type="ORF">A0J61_04209</name>
</gene>
<dbReference type="CDD" id="cd00200">
    <property type="entry name" value="WD40"/>
    <property type="match status" value="1"/>
</dbReference>
<organism evidence="8 9">
    <name type="scientific">Choanephora cucurbitarum</name>
    <dbReference type="NCBI Taxonomy" id="101091"/>
    <lineage>
        <taxon>Eukaryota</taxon>
        <taxon>Fungi</taxon>
        <taxon>Fungi incertae sedis</taxon>
        <taxon>Mucoromycota</taxon>
        <taxon>Mucoromycotina</taxon>
        <taxon>Mucoromycetes</taxon>
        <taxon>Mucorales</taxon>
        <taxon>Mucorineae</taxon>
        <taxon>Choanephoraceae</taxon>
        <taxon>Choanephoroideae</taxon>
        <taxon>Choanephora</taxon>
    </lineage>
</organism>
<keyword evidence="2 5" id="KW-0853">WD repeat</keyword>
<keyword evidence="4" id="KW-0131">Cell cycle</keyword>
<dbReference type="STRING" id="101091.A0A1C7NF61"/>
<dbReference type="GO" id="GO:1990757">
    <property type="term" value="F:ubiquitin ligase activator activity"/>
    <property type="evidence" value="ECO:0007669"/>
    <property type="project" value="TreeGrafter"/>
</dbReference>
<evidence type="ECO:0000256" key="1">
    <source>
        <dbReference type="ARBA" id="ARBA00006445"/>
    </source>
</evidence>
<dbReference type="InterPro" id="IPR019775">
    <property type="entry name" value="WD40_repeat_CS"/>
</dbReference>
<dbReference type="SMART" id="SM00320">
    <property type="entry name" value="WD40"/>
    <property type="match status" value="6"/>
</dbReference>
<dbReference type="PROSITE" id="PS50082">
    <property type="entry name" value="WD_REPEATS_2"/>
    <property type="match status" value="3"/>
</dbReference>
<dbReference type="GO" id="GO:0031145">
    <property type="term" value="P:anaphase-promoting complex-dependent catabolic process"/>
    <property type="evidence" value="ECO:0007669"/>
    <property type="project" value="TreeGrafter"/>
</dbReference>
<dbReference type="InterPro" id="IPR015943">
    <property type="entry name" value="WD40/YVTN_repeat-like_dom_sf"/>
</dbReference>
<evidence type="ECO:0000259" key="7">
    <source>
        <dbReference type="Pfam" id="PF24807"/>
    </source>
</evidence>
<feature type="compositionally biased region" description="Basic and acidic residues" evidence="6">
    <location>
        <begin position="14"/>
        <end position="25"/>
    </location>
</feature>
<reference evidence="8 9" key="1">
    <citation type="submission" date="2016-03" db="EMBL/GenBank/DDBJ databases">
        <title>Choanephora cucurbitarum.</title>
        <authorList>
            <person name="Min B."/>
            <person name="Park H."/>
            <person name="Park J.-H."/>
            <person name="Shin H.-D."/>
            <person name="Choi I.-G."/>
        </authorList>
    </citation>
    <scope>NUCLEOTIDE SEQUENCE [LARGE SCALE GENOMIC DNA]</scope>
    <source>
        <strain evidence="8 9">KUS-F28377</strain>
    </source>
</reference>
<evidence type="ECO:0000256" key="2">
    <source>
        <dbReference type="ARBA" id="ARBA00022574"/>
    </source>
</evidence>
<dbReference type="PROSITE" id="PS00678">
    <property type="entry name" value="WD_REPEATS_1"/>
    <property type="match status" value="1"/>
</dbReference>
<evidence type="ECO:0000256" key="3">
    <source>
        <dbReference type="ARBA" id="ARBA00022737"/>
    </source>
</evidence>
<dbReference type="AlphaFoldDB" id="A0A1C7NF61"/>
<feature type="repeat" description="WD" evidence="5">
    <location>
        <begin position="383"/>
        <end position="427"/>
    </location>
</feature>
<keyword evidence="9" id="KW-1185">Reference proteome</keyword>
<dbReference type="PROSITE" id="PS50294">
    <property type="entry name" value="WD_REPEATS_REGION"/>
    <property type="match status" value="2"/>
</dbReference>
<dbReference type="SUPFAM" id="SSF50978">
    <property type="entry name" value="WD40 repeat-like"/>
    <property type="match status" value="1"/>
</dbReference>
<dbReference type="PANTHER" id="PTHR19918:SF1">
    <property type="entry name" value="FIZZY-RELATED PROTEIN HOMOLOG"/>
    <property type="match status" value="1"/>
</dbReference>
<dbReference type="InParanoid" id="A0A1C7NF61"/>
<name>A0A1C7NF61_9FUNG</name>
<feature type="compositionally biased region" description="Basic residues" evidence="6">
    <location>
        <begin position="1"/>
        <end position="13"/>
    </location>
</feature>
<evidence type="ECO:0000256" key="5">
    <source>
        <dbReference type="PROSITE-ProRule" id="PRU00221"/>
    </source>
</evidence>
<dbReference type="GO" id="GO:0010997">
    <property type="term" value="F:anaphase-promoting complex binding"/>
    <property type="evidence" value="ECO:0007669"/>
    <property type="project" value="InterPro"/>
</dbReference>
<evidence type="ECO:0000313" key="8">
    <source>
        <dbReference type="EMBL" id="OBZ87743.1"/>
    </source>
</evidence>